<protein>
    <submittedName>
        <fullName evidence="3">Uncharacterized protein</fullName>
    </submittedName>
</protein>
<evidence type="ECO:0000313" key="3">
    <source>
        <dbReference type="EMBL" id="KAF9331768.1"/>
    </source>
</evidence>
<proteinExistence type="predicted"/>
<evidence type="ECO:0000313" key="4">
    <source>
        <dbReference type="Proteomes" id="UP000696485"/>
    </source>
</evidence>
<dbReference type="EMBL" id="JAAAUY010000302">
    <property type="protein sequence ID" value="KAF9331768.1"/>
    <property type="molecule type" value="Genomic_DNA"/>
</dbReference>
<evidence type="ECO:0000256" key="2">
    <source>
        <dbReference type="SAM" id="MobiDB-lite"/>
    </source>
</evidence>
<feature type="compositionally biased region" description="Polar residues" evidence="2">
    <location>
        <begin position="79"/>
        <end position="105"/>
    </location>
</feature>
<reference evidence="3" key="1">
    <citation type="journal article" date="2020" name="Fungal Divers.">
        <title>Resolving the Mortierellaceae phylogeny through synthesis of multi-gene phylogenetics and phylogenomics.</title>
        <authorList>
            <person name="Vandepol N."/>
            <person name="Liber J."/>
            <person name="Desiro A."/>
            <person name="Na H."/>
            <person name="Kennedy M."/>
            <person name="Barry K."/>
            <person name="Grigoriev I.V."/>
            <person name="Miller A.N."/>
            <person name="O'Donnell K."/>
            <person name="Stajich J.E."/>
            <person name="Bonito G."/>
        </authorList>
    </citation>
    <scope>NUCLEOTIDE SEQUENCE</scope>
    <source>
        <strain evidence="3">NVP1</strain>
    </source>
</reference>
<feature type="compositionally biased region" description="Basic and acidic residues" evidence="2">
    <location>
        <begin position="14"/>
        <end position="27"/>
    </location>
</feature>
<organism evidence="3 4">
    <name type="scientific">Podila minutissima</name>
    <dbReference type="NCBI Taxonomy" id="64525"/>
    <lineage>
        <taxon>Eukaryota</taxon>
        <taxon>Fungi</taxon>
        <taxon>Fungi incertae sedis</taxon>
        <taxon>Mucoromycota</taxon>
        <taxon>Mortierellomycotina</taxon>
        <taxon>Mortierellomycetes</taxon>
        <taxon>Mortierellales</taxon>
        <taxon>Mortierellaceae</taxon>
        <taxon>Podila</taxon>
    </lineage>
</organism>
<feature type="region of interest" description="Disordered" evidence="2">
    <location>
        <begin position="1"/>
        <end position="110"/>
    </location>
</feature>
<evidence type="ECO:0000256" key="1">
    <source>
        <dbReference type="SAM" id="Coils"/>
    </source>
</evidence>
<name>A0A9P5SP31_9FUNG</name>
<keyword evidence="4" id="KW-1185">Reference proteome</keyword>
<sequence length="187" mass="21071">MREKSSEEEEEEKQEEKKEEDKDKGREEEEEGPSLWSTSSSPTPAKAVVLHSHDVGDAEKDDTDDMFVHPVVPDKRSSYPGSNSSQATFSPSVSPPNSAESNTSRNSRDDPIFKADCERCILKDELLHKRSALQQIQGEIERLQQRLNSCASQVRMIQRTFVGPIEQHLAMDQSELGRMERAIVKSA</sequence>
<feature type="coiled-coil region" evidence="1">
    <location>
        <begin position="126"/>
        <end position="160"/>
    </location>
</feature>
<feature type="compositionally biased region" description="Acidic residues" evidence="2">
    <location>
        <begin position="1"/>
        <end position="13"/>
    </location>
</feature>
<comment type="caution">
    <text evidence="3">The sequence shown here is derived from an EMBL/GenBank/DDBJ whole genome shotgun (WGS) entry which is preliminary data.</text>
</comment>
<gene>
    <name evidence="3" type="ORF">BG006_005392</name>
</gene>
<dbReference type="AlphaFoldDB" id="A0A9P5SP31"/>
<accession>A0A9P5SP31</accession>
<dbReference type="Proteomes" id="UP000696485">
    <property type="component" value="Unassembled WGS sequence"/>
</dbReference>
<keyword evidence="1" id="KW-0175">Coiled coil</keyword>